<protein>
    <recommendedName>
        <fullName evidence="5">Phage integrase family protein</fullName>
    </recommendedName>
</protein>
<dbReference type="AlphaFoldDB" id="A0A1C4BDF7"/>
<evidence type="ECO:0000313" key="4">
    <source>
        <dbReference type="Proteomes" id="UP000198515"/>
    </source>
</evidence>
<gene>
    <name evidence="3" type="ORF">GA0061070_100790</name>
</gene>
<dbReference type="GO" id="GO:0003677">
    <property type="term" value="F:DNA binding"/>
    <property type="evidence" value="ECO:0007669"/>
    <property type="project" value="InterPro"/>
</dbReference>
<dbReference type="Gene3D" id="1.10.443.10">
    <property type="entry name" value="Intergrase catalytic core"/>
    <property type="match status" value="1"/>
</dbReference>
<keyword evidence="2" id="KW-0472">Membrane</keyword>
<feature type="transmembrane region" description="Helical" evidence="2">
    <location>
        <begin position="12"/>
        <end position="30"/>
    </location>
</feature>
<organism evidence="3 4">
    <name type="scientific">Kosakonia oryziphila</name>
    <dbReference type="NCBI Taxonomy" id="1005667"/>
    <lineage>
        <taxon>Bacteria</taxon>
        <taxon>Pseudomonadati</taxon>
        <taxon>Pseudomonadota</taxon>
        <taxon>Gammaproteobacteria</taxon>
        <taxon>Enterobacterales</taxon>
        <taxon>Enterobacteriaceae</taxon>
        <taxon>Kosakonia</taxon>
    </lineage>
</organism>
<accession>A0A1C4BDF7</accession>
<evidence type="ECO:0008006" key="5">
    <source>
        <dbReference type="Google" id="ProtNLM"/>
    </source>
</evidence>
<feature type="transmembrane region" description="Helical" evidence="2">
    <location>
        <begin position="50"/>
        <end position="70"/>
    </location>
</feature>
<keyword evidence="2" id="KW-0812">Transmembrane</keyword>
<dbReference type="GO" id="GO:0015074">
    <property type="term" value="P:DNA integration"/>
    <property type="evidence" value="ECO:0007669"/>
    <property type="project" value="InterPro"/>
</dbReference>
<dbReference type="InterPro" id="IPR013762">
    <property type="entry name" value="Integrase-like_cat_sf"/>
</dbReference>
<proteinExistence type="predicted"/>
<name>A0A1C4BDF7_9ENTR</name>
<dbReference type="InterPro" id="IPR011010">
    <property type="entry name" value="DNA_brk_join_enz"/>
</dbReference>
<keyword evidence="4" id="KW-1185">Reference proteome</keyword>
<evidence type="ECO:0000256" key="1">
    <source>
        <dbReference type="ARBA" id="ARBA00023172"/>
    </source>
</evidence>
<reference evidence="4" key="1">
    <citation type="submission" date="2016-08" db="EMBL/GenBank/DDBJ databases">
        <authorList>
            <person name="Varghese N."/>
            <person name="Submissions Spin"/>
        </authorList>
    </citation>
    <scope>NUCLEOTIDE SEQUENCE [LARGE SCALE GENOMIC DNA]</scope>
    <source>
        <strain evidence="4">REICA_142</strain>
    </source>
</reference>
<dbReference type="SUPFAM" id="SSF56349">
    <property type="entry name" value="DNA breaking-rejoining enzymes"/>
    <property type="match status" value="1"/>
</dbReference>
<keyword evidence="1" id="KW-0233">DNA recombination</keyword>
<dbReference type="GO" id="GO:0006310">
    <property type="term" value="P:DNA recombination"/>
    <property type="evidence" value="ECO:0007669"/>
    <property type="project" value="UniProtKB-KW"/>
</dbReference>
<dbReference type="Proteomes" id="UP000198515">
    <property type="component" value="Unassembled WGS sequence"/>
</dbReference>
<dbReference type="EMBL" id="FMBC01000007">
    <property type="protein sequence ID" value="SCC04916.1"/>
    <property type="molecule type" value="Genomic_DNA"/>
</dbReference>
<keyword evidence="2" id="KW-1133">Transmembrane helix</keyword>
<evidence type="ECO:0000256" key="2">
    <source>
        <dbReference type="SAM" id="Phobius"/>
    </source>
</evidence>
<evidence type="ECO:0000313" key="3">
    <source>
        <dbReference type="EMBL" id="SCC04916.1"/>
    </source>
</evidence>
<sequence length="84" mass="9276">MRHHPVTSSRISSIGSAAKAAFPASFFILYKGEMKCARKTRWHSSPESVPYAHTFACWLLSAGANLYFIASRMGHKNAQIAYGV</sequence>